<protein>
    <submittedName>
        <fullName evidence="1">Uncharacterized protein</fullName>
    </submittedName>
</protein>
<proteinExistence type="predicted"/>
<organism evidence="1">
    <name type="scientific">Anguilla anguilla</name>
    <name type="common">European freshwater eel</name>
    <name type="synonym">Muraena anguilla</name>
    <dbReference type="NCBI Taxonomy" id="7936"/>
    <lineage>
        <taxon>Eukaryota</taxon>
        <taxon>Metazoa</taxon>
        <taxon>Chordata</taxon>
        <taxon>Craniata</taxon>
        <taxon>Vertebrata</taxon>
        <taxon>Euteleostomi</taxon>
        <taxon>Actinopterygii</taxon>
        <taxon>Neopterygii</taxon>
        <taxon>Teleostei</taxon>
        <taxon>Anguilliformes</taxon>
        <taxon>Anguillidae</taxon>
        <taxon>Anguilla</taxon>
    </lineage>
</organism>
<dbReference type="EMBL" id="GBXM01050860">
    <property type="protein sequence ID" value="JAH57717.1"/>
    <property type="molecule type" value="Transcribed_RNA"/>
</dbReference>
<reference evidence="1" key="2">
    <citation type="journal article" date="2015" name="Fish Shellfish Immunol.">
        <title>Early steps in the European eel (Anguilla anguilla)-Vibrio vulnificus interaction in the gills: Role of the RtxA13 toxin.</title>
        <authorList>
            <person name="Callol A."/>
            <person name="Pajuelo D."/>
            <person name="Ebbesson L."/>
            <person name="Teles M."/>
            <person name="MacKenzie S."/>
            <person name="Amaro C."/>
        </authorList>
    </citation>
    <scope>NUCLEOTIDE SEQUENCE</scope>
</reference>
<evidence type="ECO:0000313" key="1">
    <source>
        <dbReference type="EMBL" id="JAH57717.1"/>
    </source>
</evidence>
<dbReference type="AlphaFoldDB" id="A0A0E9TW57"/>
<reference evidence="1" key="1">
    <citation type="submission" date="2014-11" db="EMBL/GenBank/DDBJ databases">
        <authorList>
            <person name="Amaro Gonzalez C."/>
        </authorList>
    </citation>
    <scope>NUCLEOTIDE SEQUENCE</scope>
</reference>
<name>A0A0E9TW57_ANGAN</name>
<accession>A0A0E9TW57</accession>
<sequence>MDILAVTLVTGQGALNTE</sequence>